<sequence>MHLSNLTNRTWWRSAGLRALYTAIAIGLPYVGGALIAEIDWLTAASAAGLGFLASIATSLAGLPEAEGVDLPWWLAALERVAKTFAQALAAGFLGATVLADVSWSTVLQAAAIAALTSLLRLILATLPNDPTPVFVMAEGVDGTWTADAPSEDLGTLVRQHQDRTFP</sequence>
<comment type="caution">
    <text evidence="2">The sequence shown here is derived from an EMBL/GenBank/DDBJ whole genome shotgun (WGS) entry which is preliminary data.</text>
</comment>
<accession>A0ABU1HPQ5</accession>
<evidence type="ECO:0000256" key="1">
    <source>
        <dbReference type="SAM" id="Phobius"/>
    </source>
</evidence>
<dbReference type="EMBL" id="JAVIZQ010000001">
    <property type="protein sequence ID" value="MDR6142026.1"/>
    <property type="molecule type" value="Genomic_DNA"/>
</dbReference>
<proteinExistence type="predicted"/>
<feature type="transmembrane region" description="Helical" evidence="1">
    <location>
        <begin position="44"/>
        <end position="64"/>
    </location>
</feature>
<name>A0ABU1HPQ5_9MICO</name>
<dbReference type="Proteomes" id="UP001249291">
    <property type="component" value="Unassembled WGS sequence"/>
</dbReference>
<keyword evidence="1" id="KW-0812">Transmembrane</keyword>
<evidence type="ECO:0008006" key="4">
    <source>
        <dbReference type="Google" id="ProtNLM"/>
    </source>
</evidence>
<keyword evidence="3" id="KW-1185">Reference proteome</keyword>
<dbReference type="InterPro" id="IPR020109">
    <property type="entry name" value="Holin_r1t"/>
</dbReference>
<dbReference type="Pfam" id="PF16945">
    <property type="entry name" value="Phage_r1t_holin"/>
    <property type="match status" value="1"/>
</dbReference>
<protein>
    <recommendedName>
        <fullName evidence="4">Holin</fullName>
    </recommendedName>
</protein>
<reference evidence="2 3" key="1">
    <citation type="submission" date="2023-08" db="EMBL/GenBank/DDBJ databases">
        <title>Functional and genomic diversity of the sorghum phyllosphere microbiome.</title>
        <authorList>
            <person name="Shade A."/>
        </authorList>
    </citation>
    <scope>NUCLEOTIDE SEQUENCE [LARGE SCALE GENOMIC DNA]</scope>
    <source>
        <strain evidence="2 3">SORGH_AS_0445</strain>
    </source>
</reference>
<feature type="transmembrane region" description="Helical" evidence="1">
    <location>
        <begin position="20"/>
        <end position="37"/>
    </location>
</feature>
<evidence type="ECO:0000313" key="3">
    <source>
        <dbReference type="Proteomes" id="UP001249291"/>
    </source>
</evidence>
<evidence type="ECO:0000313" key="2">
    <source>
        <dbReference type="EMBL" id="MDR6142026.1"/>
    </source>
</evidence>
<keyword evidence="1" id="KW-1133">Transmembrane helix</keyword>
<keyword evidence="1" id="KW-0472">Membrane</keyword>
<organism evidence="2 3">
    <name type="scientific">Microbacterium foliorum</name>
    <dbReference type="NCBI Taxonomy" id="104336"/>
    <lineage>
        <taxon>Bacteria</taxon>
        <taxon>Bacillati</taxon>
        <taxon>Actinomycetota</taxon>
        <taxon>Actinomycetes</taxon>
        <taxon>Micrococcales</taxon>
        <taxon>Microbacteriaceae</taxon>
        <taxon>Microbacterium</taxon>
    </lineage>
</organism>
<gene>
    <name evidence="2" type="ORF">QE375_001580</name>
</gene>
<feature type="transmembrane region" description="Helical" evidence="1">
    <location>
        <begin position="84"/>
        <end position="100"/>
    </location>
</feature>
<dbReference type="RefSeq" id="WP_309689655.1">
    <property type="nucleotide sequence ID" value="NZ_JAVIZQ010000001.1"/>
</dbReference>